<dbReference type="PATRIC" id="fig|1430899.3.peg.1986"/>
<proteinExistence type="predicted"/>
<keyword evidence="1" id="KW-0472">Membrane</keyword>
<dbReference type="OrthoDB" id="2366020at2"/>
<evidence type="ECO:0000259" key="2">
    <source>
        <dbReference type="Pfam" id="PF13273"/>
    </source>
</evidence>
<dbReference type="EMBL" id="AZHO01000024">
    <property type="protein sequence ID" value="KMT58727.1"/>
    <property type="molecule type" value="Genomic_DNA"/>
</dbReference>
<feature type="transmembrane region" description="Helical" evidence="1">
    <location>
        <begin position="7"/>
        <end position="26"/>
    </location>
</feature>
<keyword evidence="1" id="KW-0812">Transmembrane</keyword>
<dbReference type="RefSeq" id="WP_007472241.1">
    <property type="nucleotide sequence ID" value="NZ_KQ130617.1"/>
</dbReference>
<accession>A0A0J8G7T6</accession>
<feature type="domain" description="DUF4064" evidence="2">
    <location>
        <begin position="3"/>
        <end position="91"/>
    </location>
</feature>
<dbReference type="Proteomes" id="UP000052258">
    <property type="component" value="Unassembled WGS sequence"/>
</dbReference>
<gene>
    <name evidence="3" type="ORF">X560_1943</name>
</gene>
<sequence>MASRKPEIILGLIGSIIGLGVGIWIVNYGEELTAYIQTFTYFSGALGDNVTQLGWITFFASAIALIGTLLIGKAPRTWGVIIFLIGLILFFVIGTAWIVSGILLVLTGLMGIFRRPVPKSWNAK</sequence>
<name>A0A0J8G7T6_9LIST</name>
<feature type="transmembrane region" description="Helical" evidence="1">
    <location>
        <begin position="79"/>
        <end position="112"/>
    </location>
</feature>
<keyword evidence="1" id="KW-1133">Transmembrane helix</keyword>
<dbReference type="AlphaFoldDB" id="A0A0J8G7T6"/>
<protein>
    <recommendedName>
        <fullName evidence="2">DUF4064 domain-containing protein</fullName>
    </recommendedName>
</protein>
<evidence type="ECO:0000313" key="4">
    <source>
        <dbReference type="Proteomes" id="UP000052258"/>
    </source>
</evidence>
<evidence type="ECO:0000256" key="1">
    <source>
        <dbReference type="SAM" id="Phobius"/>
    </source>
</evidence>
<keyword evidence="4" id="KW-1185">Reference proteome</keyword>
<dbReference type="Pfam" id="PF13273">
    <property type="entry name" value="DUF4064"/>
    <property type="match status" value="1"/>
</dbReference>
<feature type="transmembrane region" description="Helical" evidence="1">
    <location>
        <begin position="53"/>
        <end position="72"/>
    </location>
</feature>
<dbReference type="InterPro" id="IPR025273">
    <property type="entry name" value="DUF4064"/>
</dbReference>
<evidence type="ECO:0000313" key="3">
    <source>
        <dbReference type="EMBL" id="KMT58727.1"/>
    </source>
</evidence>
<comment type="caution">
    <text evidence="3">The sequence shown here is derived from an EMBL/GenBank/DDBJ whole genome shotgun (WGS) entry which is preliminary data.</text>
</comment>
<organism evidence="3 4">
    <name type="scientific">Listeria fleischmannii 1991</name>
    <dbReference type="NCBI Taxonomy" id="1430899"/>
    <lineage>
        <taxon>Bacteria</taxon>
        <taxon>Bacillati</taxon>
        <taxon>Bacillota</taxon>
        <taxon>Bacilli</taxon>
        <taxon>Bacillales</taxon>
        <taxon>Listeriaceae</taxon>
        <taxon>Listeria</taxon>
    </lineage>
</organism>
<reference evidence="3 4" key="1">
    <citation type="journal article" date="2015" name="Genome Biol. Evol.">
        <title>Comparative Genomics of Listeria Sensu Lato: Genus-Wide Differences in Evolutionary Dynamics and the Progressive Gain of Complex, Potentially Pathogenicity-Related Traits through Lateral Gene Transfer.</title>
        <authorList>
            <person name="Chiara M."/>
            <person name="Caruso M."/>
            <person name="D'Erchia A.M."/>
            <person name="Manzari C."/>
            <person name="Fraccalvieri R."/>
            <person name="Goffredo E."/>
            <person name="Latorre L."/>
            <person name="Miccolupo A."/>
            <person name="Padalino I."/>
            <person name="Santagada G."/>
            <person name="Chiocco D."/>
            <person name="Pesole G."/>
            <person name="Horner D.S."/>
            <person name="Parisi A."/>
        </authorList>
    </citation>
    <scope>NUCLEOTIDE SEQUENCE [LARGE SCALE GENOMIC DNA]</scope>
    <source>
        <strain evidence="3 4">1991</strain>
    </source>
</reference>